<dbReference type="Proteomes" id="UP000663873">
    <property type="component" value="Unassembled WGS sequence"/>
</dbReference>
<dbReference type="Proteomes" id="UP000663838">
    <property type="component" value="Unassembled WGS sequence"/>
</dbReference>
<sequence length="419" mass="46770">MAYSQITEEVQLKRIDDSFVDISLSDDGSQLIDYFSLDDVTQAAIDTLQNSIKGTELENDRETQLLIQLIAGSINYSSKSVVNRIKRLREILLIGKEIIQEIKKDREEYVKMDCTFRSLIEILFNLIKKCKNDLCSKLTTLELAKGELNVIIDVLYPETRTMSTSAQPLKLLSTEDRHDMLLSVSTLKETFQDIIGEATTHIKECQVLKENVNSFQYQQVQPVQQRVSKRLRFWKTHIRHIAGGGVAGAAVGGGVGGGLIGLPIAGAVGAVVIAGVSFPPVAVAMVCLVGGAVAVGGLTIAILRWMKNSYLKEQKKIFDWLNKLLEQVNELSLDTETLERSMVKSKQGLVDVGNSLSALMNALSSERHREAHSKLCQQAVKNCQEVIDSIKELELMDFDYEWNEEKRLCFRQGHALPLE</sequence>
<dbReference type="EMBL" id="CAJNXB010000027">
    <property type="protein sequence ID" value="CAF2991539.1"/>
    <property type="molecule type" value="Genomic_DNA"/>
</dbReference>
<keyword evidence="1" id="KW-0472">Membrane</keyword>
<dbReference type="AlphaFoldDB" id="A0A817KD26"/>
<evidence type="ECO:0000313" key="5">
    <source>
        <dbReference type="EMBL" id="CAF3739018.1"/>
    </source>
</evidence>
<dbReference type="EMBL" id="CAJNYD010000070">
    <property type="protein sequence ID" value="CAF3209138.1"/>
    <property type="molecule type" value="Genomic_DNA"/>
</dbReference>
<evidence type="ECO:0000313" key="4">
    <source>
        <dbReference type="EMBL" id="CAF3592949.1"/>
    </source>
</evidence>
<evidence type="ECO:0000313" key="2">
    <source>
        <dbReference type="EMBL" id="CAF2991539.1"/>
    </source>
</evidence>
<dbReference type="Proteomes" id="UP000663825">
    <property type="component" value="Unassembled WGS sequence"/>
</dbReference>
<evidence type="ECO:0000313" key="11">
    <source>
        <dbReference type="Proteomes" id="UP000663873"/>
    </source>
</evidence>
<feature type="transmembrane region" description="Helical" evidence="1">
    <location>
        <begin position="241"/>
        <end position="274"/>
    </location>
</feature>
<dbReference type="Proteomes" id="UP000663851">
    <property type="component" value="Unassembled WGS sequence"/>
</dbReference>
<dbReference type="EMBL" id="CAJOBS010002512">
    <property type="protein sequence ID" value="CAF4819870.1"/>
    <property type="molecule type" value="Genomic_DNA"/>
</dbReference>
<dbReference type="EMBL" id="CAJOBQ010002882">
    <property type="protein sequence ID" value="CAF4583589.1"/>
    <property type="molecule type" value="Genomic_DNA"/>
</dbReference>
<dbReference type="Proteomes" id="UP000663833">
    <property type="component" value="Unassembled WGS sequence"/>
</dbReference>
<evidence type="ECO:0000256" key="1">
    <source>
        <dbReference type="SAM" id="Phobius"/>
    </source>
</evidence>
<evidence type="ECO:0000313" key="9">
    <source>
        <dbReference type="EMBL" id="CAF4819870.1"/>
    </source>
</evidence>
<evidence type="ECO:0000313" key="8">
    <source>
        <dbReference type="EMBL" id="CAF4583589.1"/>
    </source>
</evidence>
<dbReference type="Proteomes" id="UP000663865">
    <property type="component" value="Unassembled WGS sequence"/>
</dbReference>
<comment type="caution">
    <text evidence="2">The sequence shown here is derived from an EMBL/GenBank/DDBJ whole genome shotgun (WGS) entry which is preliminary data.</text>
</comment>
<dbReference type="EMBL" id="CAJOBP010003509">
    <property type="protein sequence ID" value="CAF4408107.1"/>
    <property type="molecule type" value="Genomic_DNA"/>
</dbReference>
<gene>
    <name evidence="4" type="ORF">FME351_LOCUS21550</name>
    <name evidence="7" type="ORF">HFQ381_LOCUS26713</name>
    <name evidence="5" type="ORF">KIK155_LOCUS29028</name>
    <name evidence="3" type="ORF">LUA448_LOCUS2672</name>
    <name evidence="2" type="ORF">TIS948_LOCUS987</name>
    <name evidence="9" type="ORF">TOA249_LOCUS24515</name>
    <name evidence="8" type="ORF">TSG867_LOCUS26734</name>
    <name evidence="6" type="ORF">UJA718_LOCUS19608</name>
</gene>
<dbReference type="EMBL" id="CAJNYU010002708">
    <property type="protein sequence ID" value="CAF3592949.1"/>
    <property type="molecule type" value="Genomic_DNA"/>
</dbReference>
<protein>
    <submittedName>
        <fullName evidence="2">Uncharacterized protein</fullName>
    </submittedName>
</protein>
<dbReference type="EMBL" id="CAJOBO010003269">
    <property type="protein sequence ID" value="CAF4486844.1"/>
    <property type="molecule type" value="Genomic_DNA"/>
</dbReference>
<evidence type="ECO:0000313" key="6">
    <source>
        <dbReference type="EMBL" id="CAF4408107.1"/>
    </source>
</evidence>
<dbReference type="EMBL" id="CAJNYV010005340">
    <property type="protein sequence ID" value="CAF3739018.1"/>
    <property type="molecule type" value="Genomic_DNA"/>
</dbReference>
<organism evidence="2 10">
    <name type="scientific">Rotaria socialis</name>
    <dbReference type="NCBI Taxonomy" id="392032"/>
    <lineage>
        <taxon>Eukaryota</taxon>
        <taxon>Metazoa</taxon>
        <taxon>Spiralia</taxon>
        <taxon>Gnathifera</taxon>
        <taxon>Rotifera</taxon>
        <taxon>Eurotatoria</taxon>
        <taxon>Bdelloidea</taxon>
        <taxon>Philodinida</taxon>
        <taxon>Philodinidae</taxon>
        <taxon>Rotaria</taxon>
    </lineage>
</organism>
<dbReference type="Proteomes" id="UP000663869">
    <property type="component" value="Unassembled WGS sequence"/>
</dbReference>
<reference evidence="2" key="1">
    <citation type="submission" date="2021-02" db="EMBL/GenBank/DDBJ databases">
        <authorList>
            <person name="Nowell W R."/>
        </authorList>
    </citation>
    <scope>NUCLEOTIDE SEQUENCE</scope>
</reference>
<proteinExistence type="predicted"/>
<dbReference type="Proteomes" id="UP000663862">
    <property type="component" value="Unassembled WGS sequence"/>
</dbReference>
<evidence type="ECO:0000313" key="7">
    <source>
        <dbReference type="EMBL" id="CAF4486844.1"/>
    </source>
</evidence>
<evidence type="ECO:0000313" key="3">
    <source>
        <dbReference type="EMBL" id="CAF3209138.1"/>
    </source>
</evidence>
<feature type="transmembrane region" description="Helical" evidence="1">
    <location>
        <begin position="280"/>
        <end position="306"/>
    </location>
</feature>
<evidence type="ECO:0000313" key="10">
    <source>
        <dbReference type="Proteomes" id="UP000663825"/>
    </source>
</evidence>
<name>A0A817KD26_9BILA</name>
<accession>A0A817KD26</accession>
<keyword evidence="1" id="KW-1133">Transmembrane helix</keyword>
<keyword evidence="1" id="KW-0812">Transmembrane</keyword>
<keyword evidence="11" id="KW-1185">Reference proteome</keyword>